<protein>
    <recommendedName>
        <fullName evidence="12">C2H2-type domain-containing protein</fullName>
    </recommendedName>
</protein>
<dbReference type="Pfam" id="PF00096">
    <property type="entry name" value="zf-C2H2"/>
    <property type="match status" value="2"/>
</dbReference>
<evidence type="ECO:0000313" key="13">
    <source>
        <dbReference type="EMBL" id="CAD8394138.1"/>
    </source>
</evidence>
<evidence type="ECO:0000256" key="9">
    <source>
        <dbReference type="ARBA" id="ARBA00023163"/>
    </source>
</evidence>
<keyword evidence="8" id="KW-0238">DNA-binding</keyword>
<dbReference type="PANTHER" id="PTHR24404">
    <property type="entry name" value="ZINC FINGER PROTEIN"/>
    <property type="match status" value="1"/>
</dbReference>
<dbReference type="FunFam" id="3.30.160.60:FF:001156">
    <property type="entry name" value="Zinc finger protein 407"/>
    <property type="match status" value="1"/>
</dbReference>
<name>A0A7S0BHP2_9RHOD</name>
<keyword evidence="6" id="KW-0862">Zinc</keyword>
<evidence type="ECO:0000256" key="1">
    <source>
        <dbReference type="ARBA" id="ARBA00004123"/>
    </source>
</evidence>
<dbReference type="SMART" id="SM00355">
    <property type="entry name" value="ZnF_C2H2"/>
    <property type="match status" value="2"/>
</dbReference>
<comment type="subcellular location">
    <subcellularLocation>
        <location evidence="1">Nucleus</location>
    </subcellularLocation>
</comment>
<gene>
    <name evidence="13" type="ORF">RMAR0315_LOCUS4123</name>
</gene>
<keyword evidence="10" id="KW-0539">Nucleus</keyword>
<dbReference type="AlphaFoldDB" id="A0A7S0BHP2"/>
<keyword evidence="4" id="KW-0677">Repeat</keyword>
<sequence>MKNTQEERTYACPLCKRQFVRKWNLKNHMRGVHSGIEPYRCHGCDASFRWRTQLSIHLRRNRECASVHHFMEASVSNVCLQAEPNDIWENTIDFLMDDSDGIPEIQCSPTTSDETMDGFFSDRESNGTPEHIPAVQSFALDVFNVEYSDSDEM</sequence>
<dbReference type="GO" id="GO:0000978">
    <property type="term" value="F:RNA polymerase II cis-regulatory region sequence-specific DNA binding"/>
    <property type="evidence" value="ECO:0007669"/>
    <property type="project" value="TreeGrafter"/>
</dbReference>
<evidence type="ECO:0000256" key="8">
    <source>
        <dbReference type="ARBA" id="ARBA00023125"/>
    </source>
</evidence>
<dbReference type="InterPro" id="IPR036236">
    <property type="entry name" value="Znf_C2H2_sf"/>
</dbReference>
<reference evidence="13" key="1">
    <citation type="submission" date="2021-01" db="EMBL/GenBank/DDBJ databases">
        <authorList>
            <person name="Corre E."/>
            <person name="Pelletier E."/>
            <person name="Niang G."/>
            <person name="Scheremetjew M."/>
            <person name="Finn R."/>
            <person name="Kale V."/>
            <person name="Holt S."/>
            <person name="Cochrane G."/>
            <person name="Meng A."/>
            <person name="Brown T."/>
            <person name="Cohen L."/>
        </authorList>
    </citation>
    <scope>NUCLEOTIDE SEQUENCE</scope>
    <source>
        <strain evidence="13">UTEX LB 2760</strain>
    </source>
</reference>
<dbReference type="Gene3D" id="3.30.160.60">
    <property type="entry name" value="Classic Zinc Finger"/>
    <property type="match status" value="2"/>
</dbReference>
<keyword evidence="9" id="KW-0804">Transcription</keyword>
<evidence type="ECO:0000256" key="3">
    <source>
        <dbReference type="ARBA" id="ARBA00022723"/>
    </source>
</evidence>
<accession>A0A7S0BHP2</accession>
<dbReference type="PANTHER" id="PTHR24404:SF114">
    <property type="entry name" value="KLUMPFUSS, ISOFORM B-RELATED"/>
    <property type="match status" value="1"/>
</dbReference>
<proteinExistence type="inferred from homology"/>
<keyword evidence="3" id="KW-0479">Metal-binding</keyword>
<evidence type="ECO:0000256" key="5">
    <source>
        <dbReference type="ARBA" id="ARBA00022771"/>
    </source>
</evidence>
<organism evidence="13">
    <name type="scientific">Rhodosorus marinus</name>
    <dbReference type="NCBI Taxonomy" id="101924"/>
    <lineage>
        <taxon>Eukaryota</taxon>
        <taxon>Rhodophyta</taxon>
        <taxon>Stylonematophyceae</taxon>
        <taxon>Stylonematales</taxon>
        <taxon>Stylonemataceae</taxon>
        <taxon>Rhodosorus</taxon>
    </lineage>
</organism>
<dbReference type="PROSITE" id="PS50157">
    <property type="entry name" value="ZINC_FINGER_C2H2_2"/>
    <property type="match status" value="2"/>
</dbReference>
<dbReference type="InterPro" id="IPR050589">
    <property type="entry name" value="Ikaros_C2H2-ZF"/>
</dbReference>
<keyword evidence="5 11" id="KW-0863">Zinc-finger</keyword>
<evidence type="ECO:0000256" key="11">
    <source>
        <dbReference type="PROSITE-ProRule" id="PRU00042"/>
    </source>
</evidence>
<dbReference type="InterPro" id="IPR013087">
    <property type="entry name" value="Znf_C2H2_type"/>
</dbReference>
<keyword evidence="7" id="KW-0805">Transcription regulation</keyword>
<feature type="domain" description="C2H2-type" evidence="12">
    <location>
        <begin position="39"/>
        <end position="68"/>
    </location>
</feature>
<dbReference type="SUPFAM" id="SSF57667">
    <property type="entry name" value="beta-beta-alpha zinc fingers"/>
    <property type="match status" value="1"/>
</dbReference>
<dbReference type="PROSITE" id="PS00028">
    <property type="entry name" value="ZINC_FINGER_C2H2_1"/>
    <property type="match status" value="1"/>
</dbReference>
<dbReference type="GO" id="GO:0006357">
    <property type="term" value="P:regulation of transcription by RNA polymerase II"/>
    <property type="evidence" value="ECO:0007669"/>
    <property type="project" value="TreeGrafter"/>
</dbReference>
<dbReference type="GO" id="GO:0005634">
    <property type="term" value="C:nucleus"/>
    <property type="evidence" value="ECO:0007669"/>
    <property type="project" value="UniProtKB-SubCell"/>
</dbReference>
<evidence type="ECO:0000256" key="6">
    <source>
        <dbReference type="ARBA" id="ARBA00022833"/>
    </source>
</evidence>
<evidence type="ECO:0000259" key="12">
    <source>
        <dbReference type="PROSITE" id="PS50157"/>
    </source>
</evidence>
<evidence type="ECO:0000256" key="4">
    <source>
        <dbReference type="ARBA" id="ARBA00022737"/>
    </source>
</evidence>
<dbReference type="GO" id="GO:0003700">
    <property type="term" value="F:DNA-binding transcription factor activity"/>
    <property type="evidence" value="ECO:0007669"/>
    <property type="project" value="TreeGrafter"/>
</dbReference>
<evidence type="ECO:0000256" key="2">
    <source>
        <dbReference type="ARBA" id="ARBA00006991"/>
    </source>
</evidence>
<evidence type="ECO:0000256" key="10">
    <source>
        <dbReference type="ARBA" id="ARBA00023242"/>
    </source>
</evidence>
<feature type="domain" description="C2H2-type" evidence="12">
    <location>
        <begin position="10"/>
        <end position="38"/>
    </location>
</feature>
<evidence type="ECO:0000256" key="7">
    <source>
        <dbReference type="ARBA" id="ARBA00023015"/>
    </source>
</evidence>
<dbReference type="GO" id="GO:0008270">
    <property type="term" value="F:zinc ion binding"/>
    <property type="evidence" value="ECO:0007669"/>
    <property type="project" value="UniProtKB-KW"/>
</dbReference>
<comment type="similarity">
    <text evidence="2">Belongs to the krueppel C2H2-type zinc-finger protein family.</text>
</comment>
<dbReference type="EMBL" id="HBEK01007619">
    <property type="protein sequence ID" value="CAD8394138.1"/>
    <property type="molecule type" value="Transcribed_RNA"/>
</dbReference>